<dbReference type="PATRIC" id="fig|1872076.5.peg.4356"/>
<comment type="caution">
    <text evidence="4">The sequence shown here is derived from an EMBL/GenBank/DDBJ whole genome shotgun (WGS) entry which is preliminary data.</text>
</comment>
<dbReference type="GO" id="GO:0016491">
    <property type="term" value="F:oxidoreductase activity"/>
    <property type="evidence" value="ECO:0007669"/>
    <property type="project" value="UniProtKB-KW"/>
</dbReference>
<keyword evidence="2" id="KW-0560">Oxidoreductase</keyword>
<evidence type="ECO:0000313" key="5">
    <source>
        <dbReference type="Proteomes" id="UP000094056"/>
    </source>
</evidence>
<protein>
    <recommendedName>
        <fullName evidence="3">Nitroreductase domain-containing protein</fullName>
    </recommendedName>
</protein>
<dbReference type="CDD" id="cd02062">
    <property type="entry name" value="Nitro_FMN_reductase"/>
    <property type="match status" value="1"/>
</dbReference>
<reference evidence="4 5" key="1">
    <citation type="submission" date="2016-07" db="EMBL/GenBank/DDBJ databases">
        <title>Draft genome of Scalindua rubra, obtained from a brine-seawater interface in the Red Sea, sheds light on salt adaptation in anammox bacteria.</title>
        <authorList>
            <person name="Speth D.R."/>
            <person name="Lagkouvardos I."/>
            <person name="Wang Y."/>
            <person name="Qian P.-Y."/>
            <person name="Dutilh B.E."/>
            <person name="Jetten M.S."/>
        </authorList>
    </citation>
    <scope>NUCLEOTIDE SEQUENCE [LARGE SCALE GENOMIC DNA]</scope>
    <source>
        <strain evidence="4">BSI-1</strain>
    </source>
</reference>
<dbReference type="EMBL" id="MAYW01000133">
    <property type="protein sequence ID" value="ODS31236.1"/>
    <property type="molecule type" value="Genomic_DNA"/>
</dbReference>
<dbReference type="SUPFAM" id="SSF55469">
    <property type="entry name" value="FMN-dependent nitroreductase-like"/>
    <property type="match status" value="1"/>
</dbReference>
<gene>
    <name evidence="4" type="ORF">SCARUB_03657</name>
</gene>
<dbReference type="PANTHER" id="PTHR43673:SF10">
    <property type="entry name" value="NADH DEHYDROGENASE_NAD(P)H NITROREDUCTASE XCC3605-RELATED"/>
    <property type="match status" value="1"/>
</dbReference>
<name>A0A1E3X6G5_9BACT</name>
<evidence type="ECO:0000313" key="4">
    <source>
        <dbReference type="EMBL" id="ODS31236.1"/>
    </source>
</evidence>
<accession>A0A1E3X6G5</accession>
<dbReference type="InterPro" id="IPR023312">
    <property type="entry name" value="Put_nitroreductase_C_bac"/>
</dbReference>
<dbReference type="InterPro" id="IPR029479">
    <property type="entry name" value="Nitroreductase"/>
</dbReference>
<evidence type="ECO:0000256" key="2">
    <source>
        <dbReference type="ARBA" id="ARBA00023002"/>
    </source>
</evidence>
<dbReference type="InterPro" id="IPR000415">
    <property type="entry name" value="Nitroreductase-like"/>
</dbReference>
<feature type="domain" description="Nitroreductase" evidence="3">
    <location>
        <begin position="8"/>
        <end position="151"/>
    </location>
</feature>
<sequence>MNVYETIIKRRTIRRFKQKPISFEILRKLVNAGRLSPSSANLQPIEYIVIDKPDLVEKVFGTLKWAGYISPAGNPPLGERPVAYIIVLANKKKNSGTCERDAAAAIENMILVALEEGIGSCWLGAIDINKLTTILELPEHIKIDSVLALGYSNESPQIEEMKDSVKYWKDEEGVLHVPKRKLEDVLFYNKYSK</sequence>
<dbReference type="Proteomes" id="UP000094056">
    <property type="component" value="Unassembled WGS sequence"/>
</dbReference>
<dbReference type="Gene3D" id="2.20.180.10">
    <property type="entry name" value="putative fmn-dependent nitroreductase like domains"/>
    <property type="match status" value="1"/>
</dbReference>
<dbReference type="Gene3D" id="3.40.109.10">
    <property type="entry name" value="NADH Oxidase"/>
    <property type="match status" value="1"/>
</dbReference>
<comment type="similarity">
    <text evidence="1">Belongs to the nitroreductase family.</text>
</comment>
<dbReference type="Pfam" id="PF00881">
    <property type="entry name" value="Nitroreductase"/>
    <property type="match status" value="1"/>
</dbReference>
<dbReference type="PANTHER" id="PTHR43673">
    <property type="entry name" value="NAD(P)H NITROREDUCTASE YDGI-RELATED"/>
    <property type="match status" value="1"/>
</dbReference>
<proteinExistence type="inferred from homology"/>
<organism evidence="4 5">
    <name type="scientific">Candidatus Scalindua rubra</name>
    <dbReference type="NCBI Taxonomy" id="1872076"/>
    <lineage>
        <taxon>Bacteria</taxon>
        <taxon>Pseudomonadati</taxon>
        <taxon>Planctomycetota</taxon>
        <taxon>Candidatus Brocadiia</taxon>
        <taxon>Candidatus Brocadiales</taxon>
        <taxon>Candidatus Scalinduaceae</taxon>
        <taxon>Candidatus Scalindua</taxon>
    </lineage>
</organism>
<evidence type="ECO:0000259" key="3">
    <source>
        <dbReference type="Pfam" id="PF00881"/>
    </source>
</evidence>
<evidence type="ECO:0000256" key="1">
    <source>
        <dbReference type="ARBA" id="ARBA00007118"/>
    </source>
</evidence>
<dbReference type="AlphaFoldDB" id="A0A1E3X6G5"/>